<protein>
    <submittedName>
        <fullName evidence="2">Type IV toxin-antitoxin system AbiEi family antitoxin domain-containing protein</fullName>
    </submittedName>
</protein>
<keyword evidence="3" id="KW-1185">Reference proteome</keyword>
<evidence type="ECO:0000313" key="3">
    <source>
        <dbReference type="Proteomes" id="UP001254608"/>
    </source>
</evidence>
<sequence>MQGTEVRTVEAVRRLGVARPRDLKALGIPVEYARRLASRGALVRISRGLYAVPDADISAQHSLAEVAKAVPKATVCLLSALRFHGLTTQSPSEIWIALDNHAWHPRNPPFPVRVVYFSGAALTEGVETHRIDGVAVRIYSAAKTVADCFKYRNKIGPEVAVEALKDYVQRHPHGMDALWRHAKLDRVATVMRPYLEVVG</sequence>
<gene>
    <name evidence="2" type="ORF">RM530_14765</name>
</gene>
<dbReference type="Pfam" id="PF13338">
    <property type="entry name" value="AbiEi_4"/>
    <property type="match status" value="1"/>
</dbReference>
<organism evidence="2 3">
    <name type="scientific">Banduia mediterranea</name>
    <dbReference type="NCBI Taxonomy" id="3075609"/>
    <lineage>
        <taxon>Bacteria</taxon>
        <taxon>Pseudomonadati</taxon>
        <taxon>Pseudomonadota</taxon>
        <taxon>Gammaproteobacteria</taxon>
        <taxon>Nevskiales</taxon>
        <taxon>Algiphilaceae</taxon>
        <taxon>Banduia</taxon>
    </lineage>
</organism>
<accession>A0ABU2WM49</accession>
<reference evidence="2 3" key="1">
    <citation type="submission" date="2023-09" db="EMBL/GenBank/DDBJ databases">
        <authorList>
            <person name="Rey-Velasco X."/>
        </authorList>
    </citation>
    <scope>NUCLEOTIDE SEQUENCE [LARGE SCALE GENOMIC DNA]</scope>
    <source>
        <strain evidence="2 3">W345</strain>
    </source>
</reference>
<evidence type="ECO:0000259" key="1">
    <source>
        <dbReference type="Pfam" id="PF13338"/>
    </source>
</evidence>
<dbReference type="EMBL" id="JAVRIC010000023">
    <property type="protein sequence ID" value="MDT0498610.1"/>
    <property type="molecule type" value="Genomic_DNA"/>
</dbReference>
<feature type="domain" description="AbiEi antitoxin N-terminal" evidence="1">
    <location>
        <begin position="11"/>
        <end position="53"/>
    </location>
</feature>
<proteinExistence type="predicted"/>
<name>A0ABU2WM49_9GAMM</name>
<dbReference type="Proteomes" id="UP001254608">
    <property type="component" value="Unassembled WGS sequence"/>
</dbReference>
<evidence type="ECO:0000313" key="2">
    <source>
        <dbReference type="EMBL" id="MDT0498610.1"/>
    </source>
</evidence>
<dbReference type="InterPro" id="IPR025159">
    <property type="entry name" value="AbiEi_N"/>
</dbReference>
<dbReference type="RefSeq" id="WP_311366020.1">
    <property type="nucleotide sequence ID" value="NZ_JAVRIC010000023.1"/>
</dbReference>
<comment type="caution">
    <text evidence="2">The sequence shown here is derived from an EMBL/GenBank/DDBJ whole genome shotgun (WGS) entry which is preliminary data.</text>
</comment>